<gene>
    <name evidence="2" type="ORF">HNQ52_001165</name>
</gene>
<comment type="caution">
    <text evidence="2">The sequence shown here is derived from an EMBL/GenBank/DDBJ whole genome shotgun (WGS) entry which is preliminary data.</text>
</comment>
<dbReference type="AlphaFoldDB" id="A0A7W8FYZ1"/>
<feature type="domain" description="PilZ" evidence="1">
    <location>
        <begin position="9"/>
        <end position="113"/>
    </location>
</feature>
<evidence type="ECO:0000313" key="2">
    <source>
        <dbReference type="EMBL" id="MBB5207636.1"/>
    </source>
</evidence>
<protein>
    <recommendedName>
        <fullName evidence="1">PilZ domain-containing protein</fullName>
    </recommendedName>
</protein>
<name>A0A7W8FYZ1_9GAMM</name>
<organism evidence="2 3">
    <name type="scientific">Chiayiivirga flava</name>
    <dbReference type="NCBI Taxonomy" id="659595"/>
    <lineage>
        <taxon>Bacteria</taxon>
        <taxon>Pseudomonadati</taxon>
        <taxon>Pseudomonadota</taxon>
        <taxon>Gammaproteobacteria</taxon>
        <taxon>Lysobacterales</taxon>
        <taxon>Lysobacteraceae</taxon>
        <taxon>Chiayiivirga</taxon>
    </lineage>
</organism>
<sequence>MSTESVTDHRRAKRKRAQEAIEVIDTMTERPIGRIGNISETGMMLFATVNLPEDALFQLSFQLPDDHGRPKPIEIGAHHLWTDAANMPGQFWAGFRFIDISPDDAARLRAWIDQPGGQYV</sequence>
<dbReference type="InterPro" id="IPR009875">
    <property type="entry name" value="PilZ_domain"/>
</dbReference>
<dbReference type="Gene3D" id="2.40.10.220">
    <property type="entry name" value="predicted glycosyltransferase like domains"/>
    <property type="match status" value="1"/>
</dbReference>
<evidence type="ECO:0000313" key="3">
    <source>
        <dbReference type="Proteomes" id="UP000521199"/>
    </source>
</evidence>
<dbReference type="EMBL" id="JACHHP010000002">
    <property type="protein sequence ID" value="MBB5207636.1"/>
    <property type="molecule type" value="Genomic_DNA"/>
</dbReference>
<keyword evidence="3" id="KW-1185">Reference proteome</keyword>
<dbReference type="RefSeq" id="WP_183960178.1">
    <property type="nucleotide sequence ID" value="NZ_JACHHP010000002.1"/>
</dbReference>
<evidence type="ECO:0000259" key="1">
    <source>
        <dbReference type="Pfam" id="PF07238"/>
    </source>
</evidence>
<accession>A0A7W8FYZ1</accession>
<dbReference type="SUPFAM" id="SSF141371">
    <property type="entry name" value="PilZ domain-like"/>
    <property type="match status" value="1"/>
</dbReference>
<proteinExistence type="predicted"/>
<dbReference type="Pfam" id="PF07238">
    <property type="entry name" value="PilZ"/>
    <property type="match status" value="1"/>
</dbReference>
<reference evidence="2 3" key="1">
    <citation type="submission" date="2020-08" db="EMBL/GenBank/DDBJ databases">
        <title>Genomic Encyclopedia of Type Strains, Phase IV (KMG-IV): sequencing the most valuable type-strain genomes for metagenomic binning, comparative biology and taxonomic classification.</title>
        <authorList>
            <person name="Goeker M."/>
        </authorList>
    </citation>
    <scope>NUCLEOTIDE SEQUENCE [LARGE SCALE GENOMIC DNA]</scope>
    <source>
        <strain evidence="2 3">DSM 24163</strain>
    </source>
</reference>
<dbReference type="Proteomes" id="UP000521199">
    <property type="component" value="Unassembled WGS sequence"/>
</dbReference>
<dbReference type="GO" id="GO:0035438">
    <property type="term" value="F:cyclic-di-GMP binding"/>
    <property type="evidence" value="ECO:0007669"/>
    <property type="project" value="InterPro"/>
</dbReference>